<gene>
    <name evidence="1" type="ORF">LCGC14_1048290</name>
</gene>
<evidence type="ECO:0000313" key="1">
    <source>
        <dbReference type="EMBL" id="KKN09275.1"/>
    </source>
</evidence>
<proteinExistence type="predicted"/>
<protein>
    <submittedName>
        <fullName evidence="1">Uncharacterized protein</fullName>
    </submittedName>
</protein>
<reference evidence="1" key="1">
    <citation type="journal article" date="2015" name="Nature">
        <title>Complex archaea that bridge the gap between prokaryotes and eukaryotes.</title>
        <authorList>
            <person name="Spang A."/>
            <person name="Saw J.H."/>
            <person name="Jorgensen S.L."/>
            <person name="Zaremba-Niedzwiedzka K."/>
            <person name="Martijn J."/>
            <person name="Lind A.E."/>
            <person name="van Eijk R."/>
            <person name="Schleper C."/>
            <person name="Guy L."/>
            <person name="Ettema T.J."/>
        </authorList>
    </citation>
    <scope>NUCLEOTIDE SEQUENCE</scope>
</reference>
<dbReference type="EMBL" id="LAZR01004366">
    <property type="protein sequence ID" value="KKN09275.1"/>
    <property type="molecule type" value="Genomic_DNA"/>
</dbReference>
<dbReference type="AlphaFoldDB" id="A0A0F9MPP4"/>
<organism evidence="1">
    <name type="scientific">marine sediment metagenome</name>
    <dbReference type="NCBI Taxonomy" id="412755"/>
    <lineage>
        <taxon>unclassified sequences</taxon>
        <taxon>metagenomes</taxon>
        <taxon>ecological metagenomes</taxon>
    </lineage>
</organism>
<accession>A0A0F9MPP4</accession>
<name>A0A0F9MPP4_9ZZZZ</name>
<comment type="caution">
    <text evidence="1">The sequence shown here is derived from an EMBL/GenBank/DDBJ whole genome shotgun (WGS) entry which is preliminary data.</text>
</comment>
<sequence length="61" mass="7049">MQNLVKKGEVNPLTIELINMERMCENYGWTPRDIEEMDVFYLDAFLAALAGRTDGEEKPNK</sequence>